<gene>
    <name evidence="2" type="ORF">AFI02nite_03490</name>
</gene>
<feature type="domain" description="DUF4123" evidence="1">
    <location>
        <begin position="6"/>
        <end position="118"/>
    </location>
</feature>
<dbReference type="RefSeq" id="WP_146861115.1">
    <property type="nucleotide sequence ID" value="NZ_BJTZ01000001.1"/>
</dbReference>
<evidence type="ECO:0000313" key="3">
    <source>
        <dbReference type="Proteomes" id="UP000321787"/>
    </source>
</evidence>
<dbReference type="Pfam" id="PF13503">
    <property type="entry name" value="DUF4123"/>
    <property type="match status" value="1"/>
</dbReference>
<proteinExistence type="predicted"/>
<accession>A0A510UCP3</accession>
<dbReference type="InterPro" id="IPR025391">
    <property type="entry name" value="DUF4123"/>
</dbReference>
<sequence length="266" mass="31163">MHEQSYLVVNPLEDKEVIERFYHYGGANAFPLYLDTEFDAQKEIGPWLLPYPPKEFLAYFSNKPSGFRIYFSDDIETHIQHWKSLTFAGLDGELVLFRYYDRVVLEAMLASFNQKELSLFLGSSECIDIISSIGSLCSYENSASQVSYKSEPWWKIEKHHSSYSVARHAWITERLAWQRLPSLMKEIYEQNSDIQSQLINHLIEGRAHRLENEELEAYSMNMLIKDSKQQSHDIYEAWYLDSAQIKKLKRVDNLVTQSELQQGTQI</sequence>
<dbReference type="EMBL" id="BJTZ01000001">
    <property type="protein sequence ID" value="GEK12313.1"/>
    <property type="molecule type" value="Genomic_DNA"/>
</dbReference>
<dbReference type="Proteomes" id="UP000321787">
    <property type="component" value="Unassembled WGS sequence"/>
</dbReference>
<evidence type="ECO:0000313" key="2">
    <source>
        <dbReference type="EMBL" id="GEK12313.1"/>
    </source>
</evidence>
<name>A0A510UCP3_ALIFS</name>
<comment type="caution">
    <text evidence="2">The sequence shown here is derived from an EMBL/GenBank/DDBJ whole genome shotgun (WGS) entry which is preliminary data.</text>
</comment>
<protein>
    <recommendedName>
        <fullName evidence="1">DUF4123 domain-containing protein</fullName>
    </recommendedName>
</protein>
<reference evidence="2 3" key="1">
    <citation type="submission" date="2019-07" db="EMBL/GenBank/DDBJ databases">
        <title>Whole genome shotgun sequence of Aliivibrio fischeri NBRC 101058.</title>
        <authorList>
            <person name="Hosoyama A."/>
            <person name="Uohara A."/>
            <person name="Ohji S."/>
            <person name="Ichikawa N."/>
        </authorList>
    </citation>
    <scope>NUCLEOTIDE SEQUENCE [LARGE SCALE GENOMIC DNA]</scope>
    <source>
        <strain evidence="2 3">NBRC 101058</strain>
    </source>
</reference>
<dbReference type="AlphaFoldDB" id="A0A510UCP3"/>
<organism evidence="2 3">
    <name type="scientific">Aliivibrio fischeri</name>
    <name type="common">Vibrio fischeri</name>
    <dbReference type="NCBI Taxonomy" id="668"/>
    <lineage>
        <taxon>Bacteria</taxon>
        <taxon>Pseudomonadati</taxon>
        <taxon>Pseudomonadota</taxon>
        <taxon>Gammaproteobacteria</taxon>
        <taxon>Vibrionales</taxon>
        <taxon>Vibrionaceae</taxon>
        <taxon>Aliivibrio</taxon>
    </lineage>
</organism>
<evidence type="ECO:0000259" key="1">
    <source>
        <dbReference type="Pfam" id="PF13503"/>
    </source>
</evidence>